<dbReference type="InterPro" id="IPR002559">
    <property type="entry name" value="Transposase_11"/>
</dbReference>
<evidence type="ECO:0000259" key="1">
    <source>
        <dbReference type="Pfam" id="PF01609"/>
    </source>
</evidence>
<dbReference type="InterPro" id="IPR047654">
    <property type="entry name" value="IS1634_transpos"/>
</dbReference>
<protein>
    <submittedName>
        <fullName evidence="2">IS1634 family transposase</fullName>
    </submittedName>
</protein>
<dbReference type="EMBL" id="DSEE01000525">
    <property type="protein sequence ID" value="HER41004.1"/>
    <property type="molecule type" value="Genomic_DNA"/>
</dbReference>
<dbReference type="GO" id="GO:0004803">
    <property type="term" value="F:transposase activity"/>
    <property type="evidence" value="ECO:0007669"/>
    <property type="project" value="InterPro"/>
</dbReference>
<name>A0A7C2M5H2_9FLAO</name>
<dbReference type="Proteomes" id="UP000885753">
    <property type="component" value="Unassembled WGS sequence"/>
</dbReference>
<comment type="caution">
    <text evidence="2">The sequence shown here is derived from an EMBL/GenBank/DDBJ whole genome shotgun (WGS) entry which is preliminary data.</text>
</comment>
<dbReference type="AlphaFoldDB" id="A0A7C2M5H2"/>
<accession>A0A7C2M5H2</accession>
<dbReference type="InterPro" id="IPR012337">
    <property type="entry name" value="RNaseH-like_sf"/>
</dbReference>
<gene>
    <name evidence="2" type="ORF">ENO10_07270</name>
</gene>
<dbReference type="Pfam" id="PF01609">
    <property type="entry name" value="DDE_Tnp_1"/>
    <property type="match status" value="1"/>
</dbReference>
<organism evidence="2">
    <name type="scientific">Salinimicrobium catena</name>
    <dbReference type="NCBI Taxonomy" id="390640"/>
    <lineage>
        <taxon>Bacteria</taxon>
        <taxon>Pseudomonadati</taxon>
        <taxon>Bacteroidota</taxon>
        <taxon>Flavobacteriia</taxon>
        <taxon>Flavobacteriales</taxon>
        <taxon>Flavobacteriaceae</taxon>
        <taxon>Salinimicrobium</taxon>
    </lineage>
</organism>
<evidence type="ECO:0000313" key="2">
    <source>
        <dbReference type="EMBL" id="HER41004.1"/>
    </source>
</evidence>
<feature type="domain" description="Transposase IS4-like" evidence="1">
    <location>
        <begin position="171"/>
        <end position="444"/>
    </location>
</feature>
<dbReference type="GO" id="GO:0003677">
    <property type="term" value="F:DNA binding"/>
    <property type="evidence" value="ECO:0007669"/>
    <property type="project" value="InterPro"/>
</dbReference>
<sequence length="507" mass="58897">MFIRQLKNRSGSVSIQIINKARGRYKVIKSLGSATTQQEIDRLVQAAQQEIERLAKPQSLFPSETDEMIRSVLSSLSNSNIQTVGPEIIYGKIFDHIGFNKIGEDLFRHLVISRLAFPLSKLKTIDYLYRYQGVNLDIDAVYRFLDKLNNRLKDQVEQIAFAHTLNVLEGKISVVFYDMTTLYFEASDEDDLRKTGFSKDGKHQNPQIFIGLLVGLGGYAIGYDIYEGNTYEGHTLIPFLEKISRKFKLDKPVVVADAGLLSNENIKALKENGYEYILGARLKNEPERIKKKILQTTFTDGYTINIAKSDDTRLIVNYSSIRATKDEYNRRRGLMRLEKQIKAGRLTKSHINKRGYNKYLRLTGEITIEIDYEKYNYDHVWDGLKGYNTNSKLSNQEVMQNYKNLWFVEKAFRMSKTDLRIRPIYHRLRDRIEAHICIAFTAYCVYKDLERALYQAKSTLSLKKAAEVTHNMYQITYTLPASKHTETHLLKMDEEQQELYDIIQRNF</sequence>
<reference evidence="2" key="1">
    <citation type="journal article" date="2020" name="mSystems">
        <title>Genome- and Community-Level Interaction Insights into Carbon Utilization and Element Cycling Functions of Hydrothermarchaeota in Hydrothermal Sediment.</title>
        <authorList>
            <person name="Zhou Z."/>
            <person name="Liu Y."/>
            <person name="Xu W."/>
            <person name="Pan J."/>
            <person name="Luo Z.H."/>
            <person name="Li M."/>
        </authorList>
    </citation>
    <scope>NUCLEOTIDE SEQUENCE [LARGE SCALE GENOMIC DNA]</scope>
    <source>
        <strain evidence="2">SpSt-1235</strain>
    </source>
</reference>
<proteinExistence type="predicted"/>
<dbReference type="NCBIfam" id="NF033559">
    <property type="entry name" value="transpos_IS1634"/>
    <property type="match status" value="1"/>
</dbReference>
<dbReference type="GO" id="GO:0006313">
    <property type="term" value="P:DNA transposition"/>
    <property type="evidence" value="ECO:0007669"/>
    <property type="project" value="InterPro"/>
</dbReference>
<dbReference type="SUPFAM" id="SSF53098">
    <property type="entry name" value="Ribonuclease H-like"/>
    <property type="match status" value="1"/>
</dbReference>